<organism evidence="2 3">
    <name type="scientific">Trypanosoma conorhini</name>
    <dbReference type="NCBI Taxonomy" id="83891"/>
    <lineage>
        <taxon>Eukaryota</taxon>
        <taxon>Discoba</taxon>
        <taxon>Euglenozoa</taxon>
        <taxon>Kinetoplastea</taxon>
        <taxon>Metakinetoplastina</taxon>
        <taxon>Trypanosomatida</taxon>
        <taxon>Trypanosomatidae</taxon>
        <taxon>Trypanosoma</taxon>
    </lineage>
</organism>
<dbReference type="RefSeq" id="XP_029229717.1">
    <property type="nucleotide sequence ID" value="XM_029370228.1"/>
</dbReference>
<comment type="caution">
    <text evidence="2">The sequence shown here is derived from an EMBL/GenBank/DDBJ whole genome shotgun (WGS) entry which is preliminary data.</text>
</comment>
<dbReference type="GeneID" id="40316919"/>
<feature type="transmembrane region" description="Helical" evidence="1">
    <location>
        <begin position="348"/>
        <end position="368"/>
    </location>
</feature>
<dbReference type="AlphaFoldDB" id="A0A3R7L6H9"/>
<evidence type="ECO:0008006" key="4">
    <source>
        <dbReference type="Google" id="ProtNLM"/>
    </source>
</evidence>
<feature type="transmembrane region" description="Helical" evidence="1">
    <location>
        <begin position="51"/>
        <end position="71"/>
    </location>
</feature>
<feature type="transmembrane region" description="Helical" evidence="1">
    <location>
        <begin position="325"/>
        <end position="341"/>
    </location>
</feature>
<feature type="transmembrane region" description="Helical" evidence="1">
    <location>
        <begin position="123"/>
        <end position="142"/>
    </location>
</feature>
<keyword evidence="1" id="KW-0472">Membrane</keyword>
<gene>
    <name evidence="2" type="ORF">Tco025E_03308</name>
</gene>
<evidence type="ECO:0000256" key="1">
    <source>
        <dbReference type="SAM" id="Phobius"/>
    </source>
</evidence>
<feature type="transmembrane region" description="Helical" evidence="1">
    <location>
        <begin position="283"/>
        <end position="305"/>
    </location>
</feature>
<dbReference type="EMBL" id="MKKU01000144">
    <property type="protein sequence ID" value="RNF22025.1"/>
    <property type="molecule type" value="Genomic_DNA"/>
</dbReference>
<sequence length="370" mass="40447">MPSCERIPSHQFHSVESRRHTGNCVRDLSRSKDFQRYISHVEYSESLQSTWFVAPIGLTMALYYHLLFVLHDTQAVPFGRPEANAIPSLPVTALLLFFIAPCVVIAPFTGFFEPLSHRGALRLVALLTLVNFAVVSFGGMWLHHPPFLLTAPPIPWITGKPSEARQLFTATLIRALPLHGGVLAGWLVYAWRQMWWGRAWHVPLPLVTVPILVGVFSCLWFCLTSRLITVVTTSSFASPLGGVAEGVAGGAVGSLPSLVSALQQELRSAFDWRSLAGPLSERCLLYPAWCAALSLSVAYALGLLLSSVSCVFRGLLWLLPTHPTTWGLCLTSCLVGAYALLQSDGGKMWHVLGLLTTACTLLCNGFVLNP</sequence>
<feature type="transmembrane region" description="Helical" evidence="1">
    <location>
        <begin position="203"/>
        <end position="228"/>
    </location>
</feature>
<keyword evidence="1" id="KW-0812">Transmembrane</keyword>
<dbReference type="OrthoDB" id="271018at2759"/>
<evidence type="ECO:0000313" key="3">
    <source>
        <dbReference type="Proteomes" id="UP000284403"/>
    </source>
</evidence>
<protein>
    <recommendedName>
        <fullName evidence="4">Transmembrane protein</fullName>
    </recommendedName>
</protein>
<reference evidence="2 3" key="1">
    <citation type="journal article" date="2018" name="BMC Genomics">
        <title>Genomic comparison of Trypanosoma conorhini and Trypanosoma rangeli to Trypanosoma cruzi strains of high and low virulence.</title>
        <authorList>
            <person name="Bradwell K.R."/>
            <person name="Koparde V.N."/>
            <person name="Matveyev A.V."/>
            <person name="Serrano M.G."/>
            <person name="Alves J.M."/>
            <person name="Parikh H."/>
            <person name="Huang B."/>
            <person name="Lee V."/>
            <person name="Espinosa-Alvarez O."/>
            <person name="Ortiz P.A."/>
            <person name="Costa-Martins A.G."/>
            <person name="Teixeira M.M."/>
            <person name="Buck G.A."/>
        </authorList>
    </citation>
    <scope>NUCLEOTIDE SEQUENCE [LARGE SCALE GENOMIC DNA]</scope>
    <source>
        <strain evidence="2 3">025E</strain>
    </source>
</reference>
<proteinExistence type="predicted"/>
<accession>A0A3R7L6H9</accession>
<feature type="transmembrane region" description="Helical" evidence="1">
    <location>
        <begin position="172"/>
        <end position="191"/>
    </location>
</feature>
<dbReference type="Proteomes" id="UP000284403">
    <property type="component" value="Unassembled WGS sequence"/>
</dbReference>
<feature type="transmembrane region" description="Helical" evidence="1">
    <location>
        <begin position="91"/>
        <end position="111"/>
    </location>
</feature>
<keyword evidence="1" id="KW-1133">Transmembrane helix</keyword>
<feature type="transmembrane region" description="Helical" evidence="1">
    <location>
        <begin position="240"/>
        <end position="262"/>
    </location>
</feature>
<evidence type="ECO:0000313" key="2">
    <source>
        <dbReference type="EMBL" id="RNF22025.1"/>
    </source>
</evidence>
<name>A0A3R7L6H9_9TRYP</name>
<keyword evidence="3" id="KW-1185">Reference proteome</keyword>